<protein>
    <recommendedName>
        <fullName evidence="5">Dipeptidylpeptidase IV N-terminal domain-containing protein</fullName>
    </recommendedName>
</protein>
<comment type="caution">
    <text evidence="3">The sequence shown here is derived from an EMBL/GenBank/DDBJ whole genome shotgun (WGS) entry which is preliminary data.</text>
</comment>
<dbReference type="AlphaFoldDB" id="A0A1G1Y6Y6"/>
<dbReference type="InterPro" id="IPR011042">
    <property type="entry name" value="6-blade_b-propeller_TolB-like"/>
</dbReference>
<proteinExistence type="predicted"/>
<evidence type="ECO:0008006" key="5">
    <source>
        <dbReference type="Google" id="ProtNLM"/>
    </source>
</evidence>
<dbReference type="Proteomes" id="UP000178432">
    <property type="component" value="Unassembled WGS sequence"/>
</dbReference>
<reference evidence="3 4" key="1">
    <citation type="journal article" date="2016" name="Nat. Commun.">
        <title>Thousands of microbial genomes shed light on interconnected biogeochemical processes in an aquifer system.</title>
        <authorList>
            <person name="Anantharaman K."/>
            <person name="Brown C.T."/>
            <person name="Hug L.A."/>
            <person name="Sharon I."/>
            <person name="Castelle C.J."/>
            <person name="Probst A.J."/>
            <person name="Thomas B.C."/>
            <person name="Singh A."/>
            <person name="Wilkins M.J."/>
            <person name="Karaoz U."/>
            <person name="Brodie E.L."/>
            <person name="Williams K.H."/>
            <person name="Hubbard S.S."/>
            <person name="Banfield J.F."/>
        </authorList>
    </citation>
    <scope>NUCLEOTIDE SEQUENCE [LARGE SCALE GENOMIC DNA]</scope>
</reference>
<keyword evidence="2" id="KW-0812">Transmembrane</keyword>
<dbReference type="SUPFAM" id="SSF82171">
    <property type="entry name" value="DPP6 N-terminal domain-like"/>
    <property type="match status" value="1"/>
</dbReference>
<feature type="region of interest" description="Disordered" evidence="1">
    <location>
        <begin position="70"/>
        <end position="90"/>
    </location>
</feature>
<evidence type="ECO:0000256" key="1">
    <source>
        <dbReference type="SAM" id="MobiDB-lite"/>
    </source>
</evidence>
<feature type="transmembrane region" description="Helical" evidence="2">
    <location>
        <begin position="7"/>
        <end position="29"/>
    </location>
</feature>
<dbReference type="Gene3D" id="2.120.10.30">
    <property type="entry name" value="TolB, C-terminal domain"/>
    <property type="match status" value="1"/>
</dbReference>
<accession>A0A1G1Y6Y6</accession>
<name>A0A1G1Y6Y6_9BACT</name>
<organism evidence="3 4">
    <name type="scientific">Candidatus Buchananbacteria bacterium RIFCSPHIGHO2_01_FULL_46_12</name>
    <dbReference type="NCBI Taxonomy" id="1797536"/>
    <lineage>
        <taxon>Bacteria</taxon>
        <taxon>Candidatus Buchananiibacteriota</taxon>
    </lineage>
</organism>
<evidence type="ECO:0000313" key="4">
    <source>
        <dbReference type="Proteomes" id="UP000178432"/>
    </source>
</evidence>
<keyword evidence="2" id="KW-1133">Transmembrane helix</keyword>
<dbReference type="PANTHER" id="PTHR36842">
    <property type="entry name" value="PROTEIN TOLB HOMOLOG"/>
    <property type="match status" value="1"/>
</dbReference>
<dbReference type="PANTHER" id="PTHR36842:SF1">
    <property type="entry name" value="PROTEIN TOLB"/>
    <property type="match status" value="1"/>
</dbReference>
<evidence type="ECO:0000256" key="2">
    <source>
        <dbReference type="SAM" id="Phobius"/>
    </source>
</evidence>
<keyword evidence="2" id="KW-0472">Membrane</keyword>
<dbReference type="EMBL" id="MHIF01000023">
    <property type="protein sequence ID" value="OGY48001.1"/>
    <property type="molecule type" value="Genomic_DNA"/>
</dbReference>
<sequence length="420" mass="45257">MPLNWKRIALLIAFIAAVFVFGYLLYYLFLKPAIPAGPAAVNVNAGPGVLPQAGANANIPLAGNINGALPGEQKPAPLGPPAELPPAAAAASPTANGGLTKITALTAAAAGKPALASDGVNVIYYNRATGKFYKVFPDGRTVPVSEEVFYQVQNVSWSPDKNKAVLEYPDGANIVYDFNQNKQITLPRHWKDFSFSPDSGQLVFKSLGDSPESRWLAVVNADGTKAVKIEPLGDKDATVYPRWSPAGQIVAMYREAKGLDSQNLYFLGLNKENFKSTIIEGQNFQGQWSTKGDRLLYSVSSGAAGFKPTLWIVEAQGESIGQNRKNLGLETWSDKCGFADNDTVYCAVPQTLAEGAGIFSAEMDNSPSDLYKIDLKSGFKSKIAVPEGSHNISQVIVSENESYLYFTSQTDGKLYKINLR</sequence>
<gene>
    <name evidence="3" type="ORF">A2663_00160</name>
</gene>
<evidence type="ECO:0000313" key="3">
    <source>
        <dbReference type="EMBL" id="OGY48001.1"/>
    </source>
</evidence>